<dbReference type="EMBL" id="CP015136">
    <property type="protein sequence ID" value="AMY09263.1"/>
    <property type="molecule type" value="Genomic_DNA"/>
</dbReference>
<gene>
    <name evidence="2" type="ORF">LuPra_02476</name>
</gene>
<keyword evidence="1" id="KW-0472">Membrane</keyword>
<sequence length="126" mass="13930">MIGTTLRRGLRKRCPHCGQGRLFTGWRQLEGCTVCGLVFARNPGDTWAFTIMGDRLPIGAMIVVIYFGVVRSHRVLGLILLVVLAALVILTAPNRWGAGIALHYLSRVYWPDPADSIPPPPVTRPR</sequence>
<evidence type="ECO:0000313" key="2">
    <source>
        <dbReference type="EMBL" id="AMY09263.1"/>
    </source>
</evidence>
<reference evidence="3" key="2">
    <citation type="submission" date="2016-04" db="EMBL/GenBank/DDBJ databases">
        <title>First Complete Genome Sequence of a Subdivision 6 Acidobacterium.</title>
        <authorList>
            <person name="Huang S."/>
            <person name="Vieira S."/>
            <person name="Bunk B."/>
            <person name="Riedel T."/>
            <person name="Sproeer C."/>
            <person name="Overmann J."/>
        </authorList>
    </citation>
    <scope>NUCLEOTIDE SEQUENCE [LARGE SCALE GENOMIC DNA]</scope>
    <source>
        <strain evidence="3">DSM 100886 HEG_-6_39</strain>
    </source>
</reference>
<keyword evidence="1" id="KW-1133">Transmembrane helix</keyword>
<dbReference type="Proteomes" id="UP000076079">
    <property type="component" value="Chromosome"/>
</dbReference>
<keyword evidence="1" id="KW-0812">Transmembrane</keyword>
<feature type="transmembrane region" description="Helical" evidence="1">
    <location>
        <begin position="47"/>
        <end position="68"/>
    </location>
</feature>
<feature type="transmembrane region" description="Helical" evidence="1">
    <location>
        <begin position="75"/>
        <end position="92"/>
    </location>
</feature>
<evidence type="ECO:0000313" key="3">
    <source>
        <dbReference type="Proteomes" id="UP000076079"/>
    </source>
</evidence>
<evidence type="ECO:0008006" key="4">
    <source>
        <dbReference type="Google" id="ProtNLM"/>
    </source>
</evidence>
<organism evidence="2 3">
    <name type="scientific">Luteitalea pratensis</name>
    <dbReference type="NCBI Taxonomy" id="1855912"/>
    <lineage>
        <taxon>Bacteria</taxon>
        <taxon>Pseudomonadati</taxon>
        <taxon>Acidobacteriota</taxon>
        <taxon>Vicinamibacteria</taxon>
        <taxon>Vicinamibacterales</taxon>
        <taxon>Vicinamibacteraceae</taxon>
        <taxon>Luteitalea</taxon>
    </lineage>
</organism>
<dbReference type="AlphaFoldDB" id="A0A143PM33"/>
<protein>
    <recommendedName>
        <fullName evidence="4">DUF983 domain-containing protein</fullName>
    </recommendedName>
</protein>
<evidence type="ECO:0000256" key="1">
    <source>
        <dbReference type="SAM" id="Phobius"/>
    </source>
</evidence>
<name>A0A143PM33_LUTPR</name>
<reference evidence="2 3" key="1">
    <citation type="journal article" date="2016" name="Genome Announc.">
        <title>First Complete Genome Sequence of a Subdivision 6 Acidobacterium Strain.</title>
        <authorList>
            <person name="Huang S."/>
            <person name="Vieira S."/>
            <person name="Bunk B."/>
            <person name="Riedel T."/>
            <person name="Sproer C."/>
            <person name="Overmann J."/>
        </authorList>
    </citation>
    <scope>NUCLEOTIDE SEQUENCE [LARGE SCALE GENOMIC DNA]</scope>
    <source>
        <strain evidence="3">DSM 100886 HEG_-6_39</strain>
    </source>
</reference>
<proteinExistence type="predicted"/>
<dbReference type="OrthoDB" id="9799456at2"/>
<keyword evidence="3" id="KW-1185">Reference proteome</keyword>
<dbReference type="KEGG" id="abac:LuPra_02476"/>
<dbReference type="RefSeq" id="WP_157899075.1">
    <property type="nucleotide sequence ID" value="NZ_CP015136.1"/>
</dbReference>
<accession>A0A143PM33</accession>